<evidence type="ECO:0000313" key="2">
    <source>
        <dbReference type="EMBL" id="MDI9864418.1"/>
    </source>
</evidence>
<dbReference type="EMBL" id="JASHID010000005">
    <property type="protein sequence ID" value="MDI9864418.1"/>
    <property type="molecule type" value="Genomic_DNA"/>
</dbReference>
<dbReference type="Proteomes" id="UP001236569">
    <property type="component" value="Unassembled WGS sequence"/>
</dbReference>
<gene>
    <name evidence="2" type="ORF">QM480_08775</name>
</gene>
<sequence>MSTNIRIQRVCQYCGTTFTAKTTTTAYCSHKCNSRAYKEKVKEKKIEKSNKETLEVKVKPIEVLKAKEFLTVKEVASLLNCSVRSAYYYIETGKIKAVNLGQRVTRVRRVDIDKLFESTEAQPEEKKEQHFELSECYTISETLEKFSISEKALYEVIKRNKIPKIKQGKFSYIPKSIIESVLS</sequence>
<protein>
    <submittedName>
        <fullName evidence="2">Helix-turn-helix domain-containing protein</fullName>
    </submittedName>
</protein>
<dbReference type="RefSeq" id="WP_283369615.1">
    <property type="nucleotide sequence ID" value="NZ_JASHID010000005.1"/>
</dbReference>
<organism evidence="2 3">
    <name type="scientific">Flectobacillus longus</name>
    <dbReference type="NCBI Taxonomy" id="2984207"/>
    <lineage>
        <taxon>Bacteria</taxon>
        <taxon>Pseudomonadati</taxon>
        <taxon>Bacteroidota</taxon>
        <taxon>Cytophagia</taxon>
        <taxon>Cytophagales</taxon>
        <taxon>Flectobacillaceae</taxon>
        <taxon>Flectobacillus</taxon>
    </lineage>
</organism>
<proteinExistence type="predicted"/>
<feature type="domain" description="Helix-turn-helix" evidence="1">
    <location>
        <begin position="69"/>
        <end position="118"/>
    </location>
</feature>
<dbReference type="InterPro" id="IPR010093">
    <property type="entry name" value="SinI_DNA-bd"/>
</dbReference>
<reference evidence="2 3" key="1">
    <citation type="submission" date="2023-05" db="EMBL/GenBank/DDBJ databases">
        <title>Novel species of genus Flectobacillus isolated from stream in China.</title>
        <authorList>
            <person name="Lu H."/>
        </authorList>
    </citation>
    <scope>NUCLEOTIDE SEQUENCE [LARGE SCALE GENOMIC DNA]</scope>
    <source>
        <strain evidence="2 3">DC10W</strain>
    </source>
</reference>
<dbReference type="Pfam" id="PF12728">
    <property type="entry name" value="HTH_17"/>
    <property type="match status" value="1"/>
</dbReference>
<comment type="caution">
    <text evidence="2">The sequence shown here is derived from an EMBL/GenBank/DDBJ whole genome shotgun (WGS) entry which is preliminary data.</text>
</comment>
<dbReference type="InterPro" id="IPR041657">
    <property type="entry name" value="HTH_17"/>
</dbReference>
<dbReference type="NCBIfam" id="TIGR01764">
    <property type="entry name" value="excise"/>
    <property type="match status" value="1"/>
</dbReference>
<accession>A0ABT6YMM4</accession>
<keyword evidence="3" id="KW-1185">Reference proteome</keyword>
<evidence type="ECO:0000259" key="1">
    <source>
        <dbReference type="Pfam" id="PF12728"/>
    </source>
</evidence>
<name>A0ABT6YMM4_9BACT</name>
<evidence type="ECO:0000313" key="3">
    <source>
        <dbReference type="Proteomes" id="UP001236569"/>
    </source>
</evidence>
<dbReference type="SUPFAM" id="SSF46955">
    <property type="entry name" value="Putative DNA-binding domain"/>
    <property type="match status" value="1"/>
</dbReference>
<dbReference type="InterPro" id="IPR009061">
    <property type="entry name" value="DNA-bd_dom_put_sf"/>
</dbReference>